<dbReference type="GO" id="GO:0016780">
    <property type="term" value="F:phosphotransferase activity, for other substituted phosphate groups"/>
    <property type="evidence" value="ECO:0007669"/>
    <property type="project" value="TreeGrafter"/>
</dbReference>
<accession>A0A5C7BFG2</accession>
<name>A0A5C7BFG2_9FLAO</name>
<dbReference type="Pfam" id="PF02397">
    <property type="entry name" value="Bac_transf"/>
    <property type="match status" value="1"/>
</dbReference>
<dbReference type="AlphaFoldDB" id="A0A5C7BFG2"/>
<dbReference type="PANTHER" id="PTHR30576">
    <property type="entry name" value="COLANIC BIOSYNTHESIS UDP-GLUCOSE LIPID CARRIER TRANSFERASE"/>
    <property type="match status" value="1"/>
</dbReference>
<dbReference type="PANTHER" id="PTHR30576:SF20">
    <property type="entry name" value="QUINOVOSAMINEPHOSPHOTRANSFERAE-RELATED"/>
    <property type="match status" value="1"/>
</dbReference>
<dbReference type="OrthoDB" id="9808602at2"/>
<dbReference type="Proteomes" id="UP000321938">
    <property type="component" value="Unassembled WGS sequence"/>
</dbReference>
<keyword evidence="2" id="KW-0472">Membrane</keyword>
<feature type="transmembrane region" description="Helical" evidence="2">
    <location>
        <begin position="33"/>
        <end position="56"/>
    </location>
</feature>
<organism evidence="4 5">
    <name type="scientific">Psychroserpens burtonensis</name>
    <dbReference type="NCBI Taxonomy" id="49278"/>
    <lineage>
        <taxon>Bacteria</taxon>
        <taxon>Pseudomonadati</taxon>
        <taxon>Bacteroidota</taxon>
        <taxon>Flavobacteriia</taxon>
        <taxon>Flavobacteriales</taxon>
        <taxon>Flavobacteriaceae</taxon>
        <taxon>Psychroserpens</taxon>
    </lineage>
</organism>
<keyword evidence="4" id="KW-0808">Transferase</keyword>
<proteinExistence type="inferred from homology"/>
<protein>
    <submittedName>
        <fullName evidence="4">Sugar transferase</fullName>
    </submittedName>
</protein>
<evidence type="ECO:0000313" key="5">
    <source>
        <dbReference type="Proteomes" id="UP000321938"/>
    </source>
</evidence>
<gene>
    <name evidence="4" type="ORF">ES692_10805</name>
</gene>
<reference evidence="4 5" key="1">
    <citation type="submission" date="2019-08" db="EMBL/GenBank/DDBJ databases">
        <title>Genome of Psychroserpens burtonensis ACAM 167.</title>
        <authorList>
            <person name="Bowman J.P."/>
        </authorList>
    </citation>
    <scope>NUCLEOTIDE SEQUENCE [LARGE SCALE GENOMIC DNA]</scope>
    <source>
        <strain evidence="4 5">ACAM 167</strain>
    </source>
</reference>
<keyword evidence="2" id="KW-1133">Transmembrane helix</keyword>
<evidence type="ECO:0000256" key="2">
    <source>
        <dbReference type="SAM" id="Phobius"/>
    </source>
</evidence>
<comment type="caution">
    <text evidence="4">The sequence shown here is derived from an EMBL/GenBank/DDBJ whole genome shotgun (WGS) entry which is preliminary data.</text>
</comment>
<evidence type="ECO:0000313" key="4">
    <source>
        <dbReference type="EMBL" id="TXE17157.1"/>
    </source>
</evidence>
<comment type="similarity">
    <text evidence="1">Belongs to the bacterial sugar transferase family.</text>
</comment>
<dbReference type="EMBL" id="VOSB01000014">
    <property type="protein sequence ID" value="TXE17157.1"/>
    <property type="molecule type" value="Genomic_DNA"/>
</dbReference>
<evidence type="ECO:0000256" key="1">
    <source>
        <dbReference type="ARBA" id="ARBA00006464"/>
    </source>
</evidence>
<dbReference type="STRING" id="1123037.GCA_000425305_00333"/>
<keyword evidence="2" id="KW-0812">Transmembrane</keyword>
<feature type="domain" description="Bacterial sugar transferase" evidence="3">
    <location>
        <begin position="28"/>
        <end position="212"/>
    </location>
</feature>
<sequence length="213" mass="24259">MVVKQFGHVLRDFLKDYKVITNSQLVLKRGFDVVLSCLVLPVVLFPILVLVLVASIDTQQFGLFSQDRIGQYGQVFKIFKLRTLKAGTHQLGHLKVSATRLGQFLRVSKIDELPQLFNVLIGNMSFVGPRPDVKGFADQLQGEDRMILKVKPGITGPATLKYKNEEALLSQQADPETYNRTIIWADKIEINKKYVQNWSFSLDLYFITKSIRN</sequence>
<dbReference type="InterPro" id="IPR003362">
    <property type="entry name" value="Bact_transf"/>
</dbReference>
<evidence type="ECO:0000259" key="3">
    <source>
        <dbReference type="Pfam" id="PF02397"/>
    </source>
</evidence>
<keyword evidence="5" id="KW-1185">Reference proteome</keyword>